<sequence>MKILITGGVGFIASHIVDKLIELNHSVIVVDNLSNGKKSHLSLRAKFYQVDLLDESLHDIIQNESPEIVIHHAAQIDVQTSLRNPSFDATVNINGTIQLLEAIKTAGVRKMIYASSAAVYGTPLYLPVNENHPVQPLSFYGISKHTPEHYIQVYSTLYGLDYTILRYANVYGTRQDPQGEGGVVSIFIDKLLNGEQPIIYGDGEQTRDFIYVQDIVEANVAALSRGSRSIYNISCNQQTTVNELLLSMCRILNQPYAPEYKPAREGDIVNSCLDNTTAIKELNWLPKYSLQDGLRETCEYYYKLYQEA</sequence>
<reference evidence="4" key="1">
    <citation type="journal article" date="2019" name="Int. J. Syst. Evol. Microbiol.">
        <title>The Global Catalogue of Microorganisms (GCM) 10K type strain sequencing project: providing services to taxonomists for standard genome sequencing and annotation.</title>
        <authorList>
            <consortium name="The Broad Institute Genomics Platform"/>
            <consortium name="The Broad Institute Genome Sequencing Center for Infectious Disease"/>
            <person name="Wu L."/>
            <person name="Ma J."/>
        </authorList>
    </citation>
    <scope>NUCLEOTIDE SEQUENCE [LARGE SCALE GENOMIC DNA]</scope>
    <source>
        <strain evidence="4">TISTR 1827</strain>
    </source>
</reference>
<dbReference type="InterPro" id="IPR001509">
    <property type="entry name" value="Epimerase_deHydtase"/>
</dbReference>
<dbReference type="RefSeq" id="WP_379269727.1">
    <property type="nucleotide sequence ID" value="NZ_JBHUGT010000031.1"/>
</dbReference>
<comment type="similarity">
    <text evidence="1">Belongs to the NAD(P)-dependent epimerase/dehydratase family.</text>
</comment>
<dbReference type="Gene3D" id="3.40.50.720">
    <property type="entry name" value="NAD(P)-binding Rossmann-like Domain"/>
    <property type="match status" value="1"/>
</dbReference>
<proteinExistence type="inferred from homology"/>
<accession>A0ABW5QSY6</accession>
<name>A0ABW5QSY6_9BACL</name>
<dbReference type="EMBL" id="JBHUMY010000001">
    <property type="protein sequence ID" value="MFD2659280.1"/>
    <property type="molecule type" value="Genomic_DNA"/>
</dbReference>
<evidence type="ECO:0000259" key="2">
    <source>
        <dbReference type="Pfam" id="PF01370"/>
    </source>
</evidence>
<dbReference type="Pfam" id="PF01370">
    <property type="entry name" value="Epimerase"/>
    <property type="match status" value="1"/>
</dbReference>
<comment type="caution">
    <text evidence="3">The sequence shown here is derived from an EMBL/GenBank/DDBJ whole genome shotgun (WGS) entry which is preliminary data.</text>
</comment>
<feature type="domain" description="NAD-dependent epimerase/dehydratase" evidence="2">
    <location>
        <begin position="3"/>
        <end position="233"/>
    </location>
</feature>
<keyword evidence="4" id="KW-1185">Reference proteome</keyword>
<dbReference type="PANTHER" id="PTHR43000">
    <property type="entry name" value="DTDP-D-GLUCOSE 4,6-DEHYDRATASE-RELATED"/>
    <property type="match status" value="1"/>
</dbReference>
<protein>
    <submittedName>
        <fullName evidence="3">NAD-dependent epimerase/dehydratase family protein</fullName>
    </submittedName>
</protein>
<evidence type="ECO:0000313" key="4">
    <source>
        <dbReference type="Proteomes" id="UP001597493"/>
    </source>
</evidence>
<dbReference type="InterPro" id="IPR036291">
    <property type="entry name" value="NAD(P)-bd_dom_sf"/>
</dbReference>
<dbReference type="Proteomes" id="UP001597493">
    <property type="component" value="Unassembled WGS sequence"/>
</dbReference>
<dbReference type="Gene3D" id="3.90.25.10">
    <property type="entry name" value="UDP-galactose 4-epimerase, domain 1"/>
    <property type="match status" value="1"/>
</dbReference>
<evidence type="ECO:0000256" key="1">
    <source>
        <dbReference type="ARBA" id="ARBA00007637"/>
    </source>
</evidence>
<organism evidence="3 4">
    <name type="scientific">Paenibacillus thailandensis</name>
    <dbReference type="NCBI Taxonomy" id="393250"/>
    <lineage>
        <taxon>Bacteria</taxon>
        <taxon>Bacillati</taxon>
        <taxon>Bacillota</taxon>
        <taxon>Bacilli</taxon>
        <taxon>Bacillales</taxon>
        <taxon>Paenibacillaceae</taxon>
        <taxon>Paenibacillus</taxon>
    </lineage>
</organism>
<dbReference type="SUPFAM" id="SSF51735">
    <property type="entry name" value="NAD(P)-binding Rossmann-fold domains"/>
    <property type="match status" value="1"/>
</dbReference>
<gene>
    <name evidence="3" type="ORF">ACFSW5_03265</name>
</gene>
<evidence type="ECO:0000313" key="3">
    <source>
        <dbReference type="EMBL" id="MFD2659280.1"/>
    </source>
</evidence>